<sequence length="206" mass="21351">MRFKPALFAIPALMLSPALAEPVAAAEVEVTRFHTPESLAGAQPGPIALAVGNGFEGSDLEARAWLDAVGAALTEQGFTIDPEATRMARVSLTQKVFKDDQSRSKSGVSVGVGVGSGGGYYGRGSGVNLGVGLGFLLGSKKSRERLVTTLEVVFEDAAGSHLWEGRAQTNLKASAKDAQTTKLAPEMAEALFTGFPGESGATIEVK</sequence>
<dbReference type="Proteomes" id="UP000663637">
    <property type="component" value="Chromosome"/>
</dbReference>
<organism evidence="3 4">
    <name type="scientific">Tsuneonella flava</name>
    <dbReference type="NCBI Taxonomy" id="2055955"/>
    <lineage>
        <taxon>Bacteria</taxon>
        <taxon>Pseudomonadati</taxon>
        <taxon>Pseudomonadota</taxon>
        <taxon>Alphaproteobacteria</taxon>
        <taxon>Sphingomonadales</taxon>
        <taxon>Erythrobacteraceae</taxon>
        <taxon>Tsuneonella</taxon>
    </lineage>
</organism>
<feature type="signal peptide" evidence="1">
    <location>
        <begin position="1"/>
        <end position="20"/>
    </location>
</feature>
<dbReference type="InterPro" id="IPR025411">
    <property type="entry name" value="DUF4136"/>
</dbReference>
<evidence type="ECO:0000313" key="3">
    <source>
        <dbReference type="EMBL" id="QSB44652.1"/>
    </source>
</evidence>
<keyword evidence="1" id="KW-0732">Signal</keyword>
<dbReference type="EMBL" id="CP061510">
    <property type="protein sequence ID" value="QSB44652.1"/>
    <property type="molecule type" value="Genomic_DNA"/>
</dbReference>
<proteinExistence type="predicted"/>
<evidence type="ECO:0000256" key="1">
    <source>
        <dbReference type="SAM" id="SignalP"/>
    </source>
</evidence>
<evidence type="ECO:0000313" key="4">
    <source>
        <dbReference type="Proteomes" id="UP000663637"/>
    </source>
</evidence>
<keyword evidence="4" id="KW-1185">Reference proteome</keyword>
<feature type="domain" description="DUF4136" evidence="2">
    <location>
        <begin position="57"/>
        <end position="197"/>
    </location>
</feature>
<reference evidence="3 4" key="1">
    <citation type="submission" date="2020-09" db="EMBL/GenBank/DDBJ databases">
        <title>Complete genome sequence of altererythrobacter flavus SS-21NJ, isolated from Dongying oil sludge in Shandong province.</title>
        <authorList>
            <person name="Sun S."/>
            <person name="Zhang Z."/>
        </authorList>
    </citation>
    <scope>NUCLEOTIDE SEQUENCE [LARGE SCALE GENOMIC DNA]</scope>
    <source>
        <strain evidence="3 4">SS-21NJ</strain>
    </source>
</reference>
<feature type="chain" id="PRO_5047152357" evidence="1">
    <location>
        <begin position="21"/>
        <end position="206"/>
    </location>
</feature>
<accession>A0ABX7KAV2</accession>
<name>A0ABX7KAV2_9SPHN</name>
<protein>
    <submittedName>
        <fullName evidence="3">DUF4136 domain-containing protein</fullName>
    </submittedName>
</protein>
<dbReference type="Pfam" id="PF13590">
    <property type="entry name" value="DUF4136"/>
    <property type="match status" value="1"/>
</dbReference>
<dbReference type="RefSeq" id="WP_205442669.1">
    <property type="nucleotide sequence ID" value="NZ_CP061510.1"/>
</dbReference>
<gene>
    <name evidence="3" type="ORF">IDJ81_00140</name>
</gene>
<evidence type="ECO:0000259" key="2">
    <source>
        <dbReference type="Pfam" id="PF13590"/>
    </source>
</evidence>